<organism evidence="2 3">
    <name type="scientific">Amborella trichopoda</name>
    <dbReference type="NCBI Taxonomy" id="13333"/>
    <lineage>
        <taxon>Eukaryota</taxon>
        <taxon>Viridiplantae</taxon>
        <taxon>Streptophyta</taxon>
        <taxon>Embryophyta</taxon>
        <taxon>Tracheophyta</taxon>
        <taxon>Spermatophyta</taxon>
        <taxon>Magnoliopsida</taxon>
        <taxon>Amborellales</taxon>
        <taxon>Amborellaceae</taxon>
        <taxon>Amborella</taxon>
    </lineage>
</organism>
<dbReference type="EMBL" id="KI397142">
    <property type="protein sequence ID" value="ERM96208.1"/>
    <property type="molecule type" value="Genomic_DNA"/>
</dbReference>
<dbReference type="PANTHER" id="PTHR33430">
    <property type="entry name" value="MATERNAL EFFECT EMBRYO ARREST PROTEIN"/>
    <property type="match status" value="1"/>
</dbReference>
<dbReference type="HOGENOM" id="CLU_095143_1_0_1"/>
<name>W1NL24_AMBTC</name>
<dbReference type="Gramene" id="ERM96208">
    <property type="protein sequence ID" value="ERM96208"/>
    <property type="gene ID" value="AMTR_s00001p00117300"/>
</dbReference>
<dbReference type="AlphaFoldDB" id="W1NL24"/>
<evidence type="ECO:0000313" key="2">
    <source>
        <dbReference type="EMBL" id="ERM96208.1"/>
    </source>
</evidence>
<dbReference type="OMA" id="GSIMGCV"/>
<keyword evidence="1" id="KW-0472">Membrane</keyword>
<evidence type="ECO:0000256" key="1">
    <source>
        <dbReference type="SAM" id="Phobius"/>
    </source>
</evidence>
<dbReference type="Proteomes" id="UP000017836">
    <property type="component" value="Unassembled WGS sequence"/>
</dbReference>
<proteinExistence type="predicted"/>
<reference evidence="3" key="1">
    <citation type="journal article" date="2013" name="Science">
        <title>The Amborella genome and the evolution of flowering plants.</title>
        <authorList>
            <consortium name="Amborella Genome Project"/>
        </authorList>
    </citation>
    <scope>NUCLEOTIDE SEQUENCE [LARGE SCALE GENOMIC DNA]</scope>
</reference>
<dbReference type="PANTHER" id="PTHR33430:SF6">
    <property type="entry name" value="MATERNAL EFFECT EMBRYO ARREST PROTEIN"/>
    <property type="match status" value="1"/>
</dbReference>
<gene>
    <name evidence="2" type="ORF">AMTR_s00001p00117300</name>
</gene>
<protein>
    <submittedName>
        <fullName evidence="2">Uncharacterized protein</fullName>
    </submittedName>
</protein>
<feature type="transmembrane region" description="Helical" evidence="1">
    <location>
        <begin position="121"/>
        <end position="145"/>
    </location>
</feature>
<dbReference type="KEGG" id="atr:18424135"/>
<keyword evidence="1" id="KW-1133">Transmembrane helix</keyword>
<keyword evidence="1" id="KW-0812">Transmembrane</keyword>
<evidence type="ECO:0000313" key="3">
    <source>
        <dbReference type="Proteomes" id="UP000017836"/>
    </source>
</evidence>
<dbReference type="eggNOG" id="ENOG502QQZ2">
    <property type="taxonomic scope" value="Eukaryota"/>
</dbReference>
<accession>W1NL24</accession>
<feature type="transmembrane region" description="Helical" evidence="1">
    <location>
        <begin position="81"/>
        <end position="101"/>
    </location>
</feature>
<sequence>MEEEYREDKAEHHTRNYVIPSSSTTSVHVTALDGLVNVNSLFTIAVFVGLSITAPGQRSLQGSGKCDAGPEVARRVVVFEVVAFAAFLFSSLVAQGLKLAINLINSNEADEIFRARINGRLLRIGMLGSAAGSVLGCVFLVLSIVNVVQIRLGTLTCGSHPAAQAVWTLVVLVSTALVVYISTVLYAFTH</sequence>
<feature type="transmembrane region" description="Helical" evidence="1">
    <location>
        <begin position="165"/>
        <end position="188"/>
    </location>
</feature>
<dbReference type="OrthoDB" id="666653at2759"/>
<keyword evidence="3" id="KW-1185">Reference proteome</keyword>